<name>A0A5J4WTH2_9EUKA</name>
<dbReference type="GO" id="GO:0003676">
    <property type="term" value="F:nucleic acid binding"/>
    <property type="evidence" value="ECO:0007669"/>
    <property type="project" value="InterPro"/>
</dbReference>
<dbReference type="PANTHER" id="PTHR46060:SF1">
    <property type="entry name" value="MARINER MOS1 TRANSPOSASE-LIKE PROTEIN"/>
    <property type="match status" value="1"/>
</dbReference>
<organism evidence="2 3">
    <name type="scientific">Streblomastix strix</name>
    <dbReference type="NCBI Taxonomy" id="222440"/>
    <lineage>
        <taxon>Eukaryota</taxon>
        <taxon>Metamonada</taxon>
        <taxon>Preaxostyla</taxon>
        <taxon>Oxymonadida</taxon>
        <taxon>Streblomastigidae</taxon>
        <taxon>Streblomastix</taxon>
    </lineage>
</organism>
<dbReference type="AlphaFoldDB" id="A0A5J4WTH2"/>
<dbReference type="PANTHER" id="PTHR46060">
    <property type="entry name" value="MARINER MOS1 TRANSPOSASE-LIKE PROTEIN"/>
    <property type="match status" value="1"/>
</dbReference>
<dbReference type="InterPro" id="IPR036397">
    <property type="entry name" value="RNaseH_sf"/>
</dbReference>
<dbReference type="InterPro" id="IPR038717">
    <property type="entry name" value="Tc1-like_DDE_dom"/>
</dbReference>
<dbReference type="Gene3D" id="3.30.420.10">
    <property type="entry name" value="Ribonuclease H-like superfamily/Ribonuclease H"/>
    <property type="match status" value="1"/>
</dbReference>
<gene>
    <name evidence="2" type="ORF">EZS28_006119</name>
</gene>
<feature type="domain" description="Tc1-like transposase DDE" evidence="1">
    <location>
        <begin position="20"/>
        <end position="168"/>
    </location>
</feature>
<sequence>QLHEWLTFAKRNNYEFIITGDESWILYSYPNAGKWAPKGTLRDEHEKTTVATPKTMLTVMFSGKRFWLVDFLPHGITMNSHVFIDRILGPTMDAIDDEYPDIDTEVILHIDNSPVHNSKISKNYVKDTILHRVDHPAYSPDLAPSDFWLFGDLKRSMKGQRFQEQEQLENFVKGWLAGQSEAKLKSVFDEWRDRCYAVACGDGIPCSPQGELSEGSWYETNQIVPDLVTPANDATPLSDDTVTAGISTEYSRSDHVHPLNIQQQPFHLSILLVDHGTVGTSNCYARNDNSHPINVETNASNIPIVNGVGANGTSAFYARQDHVHPQQLTYDGNVTATKFIKTGRTNNDILLANGDTTTIDDRLSRTYSGCRLIRLCILLDLVLVIHSLNLNGIYLGCNPNLTYGALTDQWSIINTPTGELGIRVGDQLLNYNQRLMISADGYTLTFNGSVIAETGTTNGATTNSVSGNEVANGSVNYSAGNLILWVQNSTDPISGFNNDGAKVYLRAHPLTMGLFPP</sequence>
<dbReference type="EMBL" id="SNRW01000975">
    <property type="protein sequence ID" value="KAA6398357.1"/>
    <property type="molecule type" value="Genomic_DNA"/>
</dbReference>
<dbReference type="Proteomes" id="UP000324800">
    <property type="component" value="Unassembled WGS sequence"/>
</dbReference>
<accession>A0A5J4WTH2</accession>
<evidence type="ECO:0000259" key="1">
    <source>
        <dbReference type="Pfam" id="PF13358"/>
    </source>
</evidence>
<dbReference type="Pfam" id="PF13358">
    <property type="entry name" value="DDE_3"/>
    <property type="match status" value="1"/>
</dbReference>
<feature type="non-terminal residue" evidence="2">
    <location>
        <position position="1"/>
    </location>
</feature>
<evidence type="ECO:0000313" key="3">
    <source>
        <dbReference type="Proteomes" id="UP000324800"/>
    </source>
</evidence>
<comment type="caution">
    <text evidence="2">The sequence shown here is derived from an EMBL/GenBank/DDBJ whole genome shotgun (WGS) entry which is preliminary data.</text>
</comment>
<reference evidence="2 3" key="1">
    <citation type="submission" date="2019-03" db="EMBL/GenBank/DDBJ databases">
        <title>Single cell metagenomics reveals metabolic interactions within the superorganism composed of flagellate Streblomastix strix and complex community of Bacteroidetes bacteria on its surface.</title>
        <authorList>
            <person name="Treitli S.C."/>
            <person name="Kolisko M."/>
            <person name="Husnik F."/>
            <person name="Keeling P."/>
            <person name="Hampl V."/>
        </authorList>
    </citation>
    <scope>NUCLEOTIDE SEQUENCE [LARGE SCALE GENOMIC DNA]</scope>
    <source>
        <strain evidence="2">ST1C</strain>
    </source>
</reference>
<dbReference type="InterPro" id="IPR052709">
    <property type="entry name" value="Transposase-MT_Hybrid"/>
</dbReference>
<protein>
    <recommendedName>
        <fullName evidence="1">Tc1-like transposase DDE domain-containing protein</fullName>
    </recommendedName>
</protein>
<dbReference type="OrthoDB" id="616263at2759"/>
<evidence type="ECO:0000313" key="2">
    <source>
        <dbReference type="EMBL" id="KAA6398357.1"/>
    </source>
</evidence>
<proteinExistence type="predicted"/>